<dbReference type="EMBL" id="KN824285">
    <property type="protein sequence ID" value="KIM30287.1"/>
    <property type="molecule type" value="Genomic_DNA"/>
</dbReference>
<dbReference type="STRING" id="933852.A0A0C2XMU9"/>
<evidence type="ECO:0000256" key="5">
    <source>
        <dbReference type="PROSITE-ProRule" id="PRU00042"/>
    </source>
</evidence>
<keyword evidence="4" id="KW-0862">Zinc</keyword>
<evidence type="ECO:0000256" key="3">
    <source>
        <dbReference type="ARBA" id="ARBA00022771"/>
    </source>
</evidence>
<name>A0A0C2XMU9_SERVB</name>
<dbReference type="PANTHER" id="PTHR19818">
    <property type="entry name" value="ZINC FINGER PROTEIN ZIC AND GLI"/>
    <property type="match status" value="1"/>
</dbReference>
<dbReference type="GO" id="GO:0000981">
    <property type="term" value="F:DNA-binding transcription factor activity, RNA polymerase II-specific"/>
    <property type="evidence" value="ECO:0007669"/>
    <property type="project" value="TreeGrafter"/>
</dbReference>
<dbReference type="OrthoDB" id="8117402at2759"/>
<gene>
    <name evidence="8" type="ORF">M408DRAFT_296410</name>
</gene>
<dbReference type="InterPro" id="IPR050329">
    <property type="entry name" value="GLI_C2H2-zinc-finger"/>
</dbReference>
<reference evidence="8 9" key="1">
    <citation type="submission" date="2014-04" db="EMBL/GenBank/DDBJ databases">
        <authorList>
            <consortium name="DOE Joint Genome Institute"/>
            <person name="Kuo A."/>
            <person name="Zuccaro A."/>
            <person name="Kohler A."/>
            <person name="Nagy L.G."/>
            <person name="Floudas D."/>
            <person name="Copeland A."/>
            <person name="Barry K.W."/>
            <person name="Cichocki N."/>
            <person name="Veneault-Fourrey C."/>
            <person name="LaButti K."/>
            <person name="Lindquist E.A."/>
            <person name="Lipzen A."/>
            <person name="Lundell T."/>
            <person name="Morin E."/>
            <person name="Murat C."/>
            <person name="Sun H."/>
            <person name="Tunlid A."/>
            <person name="Henrissat B."/>
            <person name="Grigoriev I.V."/>
            <person name="Hibbett D.S."/>
            <person name="Martin F."/>
            <person name="Nordberg H.P."/>
            <person name="Cantor M.N."/>
            <person name="Hua S.X."/>
        </authorList>
    </citation>
    <scope>NUCLEOTIDE SEQUENCE [LARGE SCALE GENOMIC DNA]</scope>
    <source>
        <strain evidence="8 9">MAFF 305830</strain>
    </source>
</reference>
<dbReference type="GO" id="GO:0045944">
    <property type="term" value="P:positive regulation of transcription by RNA polymerase II"/>
    <property type="evidence" value="ECO:0007669"/>
    <property type="project" value="UniProtKB-ARBA"/>
</dbReference>
<proteinExistence type="predicted"/>
<dbReference type="Pfam" id="PF00096">
    <property type="entry name" value="zf-C2H2"/>
    <property type="match status" value="2"/>
</dbReference>
<keyword evidence="1" id="KW-0479">Metal-binding</keyword>
<feature type="region of interest" description="Disordered" evidence="6">
    <location>
        <begin position="160"/>
        <end position="196"/>
    </location>
</feature>
<dbReference type="Gene3D" id="3.30.160.60">
    <property type="entry name" value="Classic Zinc Finger"/>
    <property type="match status" value="2"/>
</dbReference>
<accession>A0A0C2XMU9</accession>
<sequence length="400" mass="43770">FSPISPPSLPDAAGKFAGSFIGDSAIQGRIADSLAPIEEGAFEAMYNQHQQQFQVRTPHDSPSSNTTEPASRRTMSNLSKQLQNHVPTTTADQFDYYMATSPSMNTGSFVNSYDQAAGSSLLNHFLARSVNGQQDAFSPMKTDEGFEFNILSPIALSPQTPAWATGGTQPMGLPSNRSPGCTSSMNGSSLRSHPYSRGSSSLITASDMSPMSTISGFAPATGQGVPHILPHQQAAAQKICEFMQARPKAAIPASLITTDLAEIRDGRGWCLIGNCGIDRAAKKINPLYDVTKDGSRKRLDHLYDHIRDKHFDNRPFRCPLPTCTQAFAREHDLKRHELTHQAQSLPCPQCDKVYTRNDNLKRHIQLKHSDASLPAQAPISMSLPVRSNMLPYKPHYITFS</sequence>
<reference evidence="9" key="2">
    <citation type="submission" date="2015-01" db="EMBL/GenBank/DDBJ databases">
        <title>Evolutionary Origins and Diversification of the Mycorrhizal Mutualists.</title>
        <authorList>
            <consortium name="DOE Joint Genome Institute"/>
            <consortium name="Mycorrhizal Genomics Consortium"/>
            <person name="Kohler A."/>
            <person name="Kuo A."/>
            <person name="Nagy L.G."/>
            <person name="Floudas D."/>
            <person name="Copeland A."/>
            <person name="Barry K.W."/>
            <person name="Cichocki N."/>
            <person name="Veneault-Fourrey C."/>
            <person name="LaButti K."/>
            <person name="Lindquist E.A."/>
            <person name="Lipzen A."/>
            <person name="Lundell T."/>
            <person name="Morin E."/>
            <person name="Murat C."/>
            <person name="Riley R."/>
            <person name="Ohm R."/>
            <person name="Sun H."/>
            <person name="Tunlid A."/>
            <person name="Henrissat B."/>
            <person name="Grigoriev I.V."/>
            <person name="Hibbett D.S."/>
            <person name="Martin F."/>
        </authorList>
    </citation>
    <scope>NUCLEOTIDE SEQUENCE [LARGE SCALE GENOMIC DNA]</scope>
    <source>
        <strain evidence="9">MAFF 305830</strain>
    </source>
</reference>
<keyword evidence="9" id="KW-1185">Reference proteome</keyword>
<dbReference type="SMART" id="SM00355">
    <property type="entry name" value="ZnF_C2H2"/>
    <property type="match status" value="2"/>
</dbReference>
<evidence type="ECO:0000256" key="2">
    <source>
        <dbReference type="ARBA" id="ARBA00022737"/>
    </source>
</evidence>
<feature type="domain" description="C2H2-type" evidence="7">
    <location>
        <begin position="345"/>
        <end position="373"/>
    </location>
</feature>
<feature type="domain" description="C2H2-type" evidence="7">
    <location>
        <begin position="316"/>
        <end position="345"/>
    </location>
</feature>
<keyword evidence="3 5" id="KW-0863">Zinc-finger</keyword>
<evidence type="ECO:0000256" key="6">
    <source>
        <dbReference type="SAM" id="MobiDB-lite"/>
    </source>
</evidence>
<dbReference type="SUPFAM" id="SSF57667">
    <property type="entry name" value="beta-beta-alpha zinc fingers"/>
    <property type="match status" value="1"/>
</dbReference>
<evidence type="ECO:0000313" key="8">
    <source>
        <dbReference type="EMBL" id="KIM30287.1"/>
    </source>
</evidence>
<dbReference type="GO" id="GO:0005634">
    <property type="term" value="C:nucleus"/>
    <property type="evidence" value="ECO:0007669"/>
    <property type="project" value="UniProtKB-ARBA"/>
</dbReference>
<organism evidence="8 9">
    <name type="scientific">Serendipita vermifera MAFF 305830</name>
    <dbReference type="NCBI Taxonomy" id="933852"/>
    <lineage>
        <taxon>Eukaryota</taxon>
        <taxon>Fungi</taxon>
        <taxon>Dikarya</taxon>
        <taxon>Basidiomycota</taxon>
        <taxon>Agaricomycotina</taxon>
        <taxon>Agaricomycetes</taxon>
        <taxon>Sebacinales</taxon>
        <taxon>Serendipitaceae</taxon>
        <taxon>Serendipita</taxon>
    </lineage>
</organism>
<dbReference type="InterPro" id="IPR036236">
    <property type="entry name" value="Znf_C2H2_sf"/>
</dbReference>
<evidence type="ECO:0000259" key="7">
    <source>
        <dbReference type="PROSITE" id="PS50157"/>
    </source>
</evidence>
<dbReference type="PROSITE" id="PS00028">
    <property type="entry name" value="ZINC_FINGER_C2H2_1"/>
    <property type="match status" value="2"/>
</dbReference>
<dbReference type="InterPro" id="IPR013087">
    <property type="entry name" value="Znf_C2H2_type"/>
</dbReference>
<feature type="non-terminal residue" evidence="8">
    <location>
        <position position="1"/>
    </location>
</feature>
<dbReference type="Proteomes" id="UP000054097">
    <property type="component" value="Unassembled WGS sequence"/>
</dbReference>
<dbReference type="GO" id="GO:0000978">
    <property type="term" value="F:RNA polymerase II cis-regulatory region sequence-specific DNA binding"/>
    <property type="evidence" value="ECO:0007669"/>
    <property type="project" value="TreeGrafter"/>
</dbReference>
<protein>
    <recommendedName>
        <fullName evidence="7">C2H2-type domain-containing protein</fullName>
    </recommendedName>
</protein>
<evidence type="ECO:0000313" key="9">
    <source>
        <dbReference type="Proteomes" id="UP000054097"/>
    </source>
</evidence>
<dbReference type="HOGENOM" id="CLU_057811_0_0_1"/>
<evidence type="ECO:0000256" key="1">
    <source>
        <dbReference type="ARBA" id="ARBA00022723"/>
    </source>
</evidence>
<feature type="compositionally biased region" description="Polar residues" evidence="6">
    <location>
        <begin position="175"/>
        <end position="196"/>
    </location>
</feature>
<feature type="region of interest" description="Disordered" evidence="6">
    <location>
        <begin position="51"/>
        <end position="77"/>
    </location>
</feature>
<dbReference type="PROSITE" id="PS50157">
    <property type="entry name" value="ZINC_FINGER_C2H2_2"/>
    <property type="match status" value="2"/>
</dbReference>
<evidence type="ECO:0000256" key="4">
    <source>
        <dbReference type="ARBA" id="ARBA00022833"/>
    </source>
</evidence>
<dbReference type="PANTHER" id="PTHR19818:SF165">
    <property type="entry name" value="RNA POLYMERASE II TRANSCRIPTION FACTOR, PUTATIVE-RELATED"/>
    <property type="match status" value="1"/>
</dbReference>
<keyword evidence="2" id="KW-0677">Repeat</keyword>
<dbReference type="AlphaFoldDB" id="A0A0C2XMU9"/>
<dbReference type="GO" id="GO:0008270">
    <property type="term" value="F:zinc ion binding"/>
    <property type="evidence" value="ECO:0007669"/>
    <property type="project" value="UniProtKB-KW"/>
</dbReference>